<dbReference type="PROSITE" id="PS00678">
    <property type="entry name" value="WD_REPEATS_1"/>
    <property type="match status" value="1"/>
</dbReference>
<dbReference type="InterPro" id="IPR001680">
    <property type="entry name" value="WD40_rpt"/>
</dbReference>
<dbReference type="PANTHER" id="PTHR19879">
    <property type="entry name" value="TRANSCRIPTION INITIATION FACTOR TFIID"/>
    <property type="match status" value="1"/>
</dbReference>
<keyword evidence="6" id="KW-1185">Reference proteome</keyword>
<dbReference type="CDD" id="cd00200">
    <property type="entry name" value="WD40"/>
    <property type="match status" value="1"/>
</dbReference>
<organism evidence="5 6">
    <name type="scientific">Maioricimonas rarisocia</name>
    <dbReference type="NCBI Taxonomy" id="2528026"/>
    <lineage>
        <taxon>Bacteria</taxon>
        <taxon>Pseudomonadati</taxon>
        <taxon>Planctomycetota</taxon>
        <taxon>Planctomycetia</taxon>
        <taxon>Planctomycetales</taxon>
        <taxon>Planctomycetaceae</taxon>
        <taxon>Maioricimonas</taxon>
    </lineage>
</organism>
<feature type="repeat" description="WD" evidence="3">
    <location>
        <begin position="327"/>
        <end position="361"/>
    </location>
</feature>
<evidence type="ECO:0000256" key="3">
    <source>
        <dbReference type="PROSITE-ProRule" id="PRU00221"/>
    </source>
</evidence>
<feature type="domain" description="Gfo/Idh/MocA-like oxidoreductase N-terminal" evidence="4">
    <location>
        <begin position="409"/>
        <end position="540"/>
    </location>
</feature>
<dbReference type="InterPro" id="IPR036322">
    <property type="entry name" value="WD40_repeat_dom_sf"/>
</dbReference>
<dbReference type="InterPro" id="IPR019775">
    <property type="entry name" value="WD40_repeat_CS"/>
</dbReference>
<dbReference type="InterPro" id="IPR011659">
    <property type="entry name" value="WD40"/>
</dbReference>
<dbReference type="Gene3D" id="2.130.10.10">
    <property type="entry name" value="YVTN repeat-like/Quinoprotein amine dehydrogenase"/>
    <property type="match status" value="2"/>
</dbReference>
<dbReference type="AlphaFoldDB" id="A0A517ZBT8"/>
<keyword evidence="5" id="KW-0560">Oxidoreductase</keyword>
<gene>
    <name evidence="5" type="primary">iolG_13</name>
    <name evidence="5" type="ORF">Mal4_43090</name>
</gene>
<keyword evidence="1 3" id="KW-0853">WD repeat</keyword>
<evidence type="ECO:0000256" key="1">
    <source>
        <dbReference type="ARBA" id="ARBA00022574"/>
    </source>
</evidence>
<dbReference type="InterPro" id="IPR036291">
    <property type="entry name" value="NAD(P)-bd_dom_sf"/>
</dbReference>
<dbReference type="InterPro" id="IPR000683">
    <property type="entry name" value="Gfo/Idh/MocA-like_OxRdtase_N"/>
</dbReference>
<name>A0A517ZBT8_9PLAN</name>
<sequence>MRPAGQVDAMKRPFVFEEPEAMQQMTIRKLSTGLALVAAMTVQVATAQQDAGGPDPAAMPGAIKVLKDFPDWVTSVAYAPDGDSVAVGSYEQIQLFSAENLEPRKKLKVASGFARSMAFSPDGSLLAVGGYQSIDLWKTDDWSRAGTLKGHRGYVTGITFAADGSKLASSSEDARVLLWDVENQTSTLEFKELRTPIQSVAFSPDGKYLAYAVGDETLLSRAGAAKLINLETGEATAVEPAPEKAAMDVTFTSDSSKLLVGSMDEKVYAYTVDGKADGFFGGHSRPVNAVLVTAGDRLAISGSGGRFKKMNEVKFWNPTDGTEYATLDVHQAKVTDLALSPDGTRLLVASYDGTASVWDLQPLLEAAGLTETNDAEMDGEAAAATAATTLAQIITGDSRNAVAGEAKTIRVGVIGLDTSHSLAFTKVMNAENPDAAVAGCRVVAAYPHGSPDIESSVSRIPKYTEEIQKLDVKIVDSIDELLEQVDAVLLETNDGRPHLEQVLPVLKAGKPVFVDKPIAASLVDAIAIIEAAEHYGVPLFSSSSLRFMEAAQEVRSGKYGDVLGCDAYSPCSLEETHPDLYWYGIHGVETLFTVMGTGCEQVSRASTENFDVATGVWKDGRIGTFRGLRAGKTGYGGTAFCSKGIVALERFRGYGPLVESIVHFFKTGEAPVEQAETLEIYAFMTAADESKRQGGAPVRIEDVLSSARTEAHRKLVELKVLER</sequence>
<evidence type="ECO:0000259" key="4">
    <source>
        <dbReference type="Pfam" id="PF01408"/>
    </source>
</evidence>
<protein>
    <submittedName>
        <fullName evidence="5">Inositol 2-dehydrogenase/D-chiro-inositol 3-dehydrogenase</fullName>
        <ecNumber evidence="5">1.1.1.18</ecNumber>
    </submittedName>
</protein>
<dbReference type="SUPFAM" id="SSF51735">
    <property type="entry name" value="NAD(P)-binding Rossmann-fold domains"/>
    <property type="match status" value="1"/>
</dbReference>
<dbReference type="GO" id="GO:0000166">
    <property type="term" value="F:nucleotide binding"/>
    <property type="evidence" value="ECO:0007669"/>
    <property type="project" value="InterPro"/>
</dbReference>
<reference evidence="5 6" key="1">
    <citation type="submission" date="2019-02" db="EMBL/GenBank/DDBJ databases">
        <title>Deep-cultivation of Planctomycetes and their phenomic and genomic characterization uncovers novel biology.</title>
        <authorList>
            <person name="Wiegand S."/>
            <person name="Jogler M."/>
            <person name="Boedeker C."/>
            <person name="Pinto D."/>
            <person name="Vollmers J."/>
            <person name="Rivas-Marin E."/>
            <person name="Kohn T."/>
            <person name="Peeters S.H."/>
            <person name="Heuer A."/>
            <person name="Rast P."/>
            <person name="Oberbeckmann S."/>
            <person name="Bunk B."/>
            <person name="Jeske O."/>
            <person name="Meyerdierks A."/>
            <person name="Storesund J.E."/>
            <person name="Kallscheuer N."/>
            <person name="Luecker S."/>
            <person name="Lage O.M."/>
            <person name="Pohl T."/>
            <person name="Merkel B.J."/>
            <person name="Hornburger P."/>
            <person name="Mueller R.-W."/>
            <person name="Bruemmer F."/>
            <person name="Labrenz M."/>
            <person name="Spormann A.M."/>
            <person name="Op den Camp H."/>
            <person name="Overmann J."/>
            <person name="Amann R."/>
            <person name="Jetten M.S.M."/>
            <person name="Mascher T."/>
            <person name="Medema M.H."/>
            <person name="Devos D.P."/>
            <person name="Kaster A.-K."/>
            <person name="Ovreas L."/>
            <person name="Rohde M."/>
            <person name="Galperin M.Y."/>
            <person name="Jogler C."/>
        </authorList>
    </citation>
    <scope>NUCLEOTIDE SEQUENCE [LARGE SCALE GENOMIC DNA]</scope>
    <source>
        <strain evidence="5 6">Mal4</strain>
    </source>
</reference>
<dbReference type="SMART" id="SM00320">
    <property type="entry name" value="WD40"/>
    <property type="match status" value="7"/>
</dbReference>
<dbReference type="Gene3D" id="3.40.50.720">
    <property type="entry name" value="NAD(P)-binding Rossmann-like Domain"/>
    <property type="match status" value="1"/>
</dbReference>
<evidence type="ECO:0000313" key="5">
    <source>
        <dbReference type="EMBL" id="QDU39955.1"/>
    </source>
</evidence>
<dbReference type="Pfam" id="PF07676">
    <property type="entry name" value="PD40"/>
    <property type="match status" value="1"/>
</dbReference>
<dbReference type="PROSITE" id="PS50082">
    <property type="entry name" value="WD_REPEATS_2"/>
    <property type="match status" value="2"/>
</dbReference>
<accession>A0A517ZBT8</accession>
<dbReference type="Proteomes" id="UP000320496">
    <property type="component" value="Chromosome"/>
</dbReference>
<dbReference type="GO" id="GO:0050112">
    <property type="term" value="F:inositol 2-dehydrogenase (NAD+) activity"/>
    <property type="evidence" value="ECO:0007669"/>
    <property type="project" value="UniProtKB-EC"/>
</dbReference>
<dbReference type="PROSITE" id="PS50294">
    <property type="entry name" value="WD_REPEATS_REGION"/>
    <property type="match status" value="2"/>
</dbReference>
<proteinExistence type="predicted"/>
<dbReference type="SUPFAM" id="SSF50978">
    <property type="entry name" value="WD40 repeat-like"/>
    <property type="match status" value="1"/>
</dbReference>
<feature type="repeat" description="WD" evidence="3">
    <location>
        <begin position="148"/>
        <end position="189"/>
    </location>
</feature>
<evidence type="ECO:0000256" key="2">
    <source>
        <dbReference type="ARBA" id="ARBA00022737"/>
    </source>
</evidence>
<keyword evidence="2" id="KW-0677">Repeat</keyword>
<dbReference type="Pfam" id="PF01408">
    <property type="entry name" value="GFO_IDH_MocA"/>
    <property type="match status" value="1"/>
</dbReference>
<dbReference type="EMBL" id="CP036275">
    <property type="protein sequence ID" value="QDU39955.1"/>
    <property type="molecule type" value="Genomic_DNA"/>
</dbReference>
<dbReference type="Pfam" id="PF00400">
    <property type="entry name" value="WD40"/>
    <property type="match status" value="3"/>
</dbReference>
<dbReference type="EC" id="1.1.1.18" evidence="5"/>
<evidence type="ECO:0000313" key="6">
    <source>
        <dbReference type="Proteomes" id="UP000320496"/>
    </source>
</evidence>
<dbReference type="KEGG" id="mri:Mal4_43090"/>
<dbReference type="PANTHER" id="PTHR19879:SF9">
    <property type="entry name" value="TRANSCRIPTION INITIATION FACTOR TFIID SUBUNIT 5"/>
    <property type="match status" value="1"/>
</dbReference>
<dbReference type="InterPro" id="IPR015943">
    <property type="entry name" value="WD40/YVTN_repeat-like_dom_sf"/>
</dbReference>